<dbReference type="PANTHER" id="PTHR30592">
    <property type="entry name" value="FORMATE DEHYDROGENASE"/>
    <property type="match status" value="1"/>
</dbReference>
<name>A0ABM7YF67_9EURY</name>
<dbReference type="Gene3D" id="3.40.140.10">
    <property type="entry name" value="Cytidine Deaminase, domain 2"/>
    <property type="match status" value="1"/>
</dbReference>
<evidence type="ECO:0000256" key="3">
    <source>
        <dbReference type="HAMAP-Rule" id="MF_00187"/>
    </source>
</evidence>
<evidence type="ECO:0000313" key="4">
    <source>
        <dbReference type="EMBL" id="BDH80181.1"/>
    </source>
</evidence>
<keyword evidence="1 3" id="KW-0963">Cytoplasm</keyword>
<comment type="function">
    <text evidence="3">Required for formate dehydrogenase (FDH) activity.</text>
</comment>
<dbReference type="SUPFAM" id="SSF53927">
    <property type="entry name" value="Cytidine deaminase-like"/>
    <property type="match status" value="1"/>
</dbReference>
<comment type="caution">
    <text evidence="3">Lacks conserved residue(s) required for the propagation of feature annotation.</text>
</comment>
<organism evidence="4 5">
    <name type="scientific">Methanothermobacter tenebrarum</name>
    <dbReference type="NCBI Taxonomy" id="680118"/>
    <lineage>
        <taxon>Archaea</taxon>
        <taxon>Methanobacteriati</taxon>
        <taxon>Methanobacteriota</taxon>
        <taxon>Methanomada group</taxon>
        <taxon>Methanobacteria</taxon>
        <taxon>Methanobacteriales</taxon>
        <taxon>Methanobacteriaceae</taxon>
        <taxon>Methanothermobacter</taxon>
    </lineage>
</organism>
<comment type="subcellular location">
    <subcellularLocation>
        <location evidence="3">Cytoplasm</location>
    </subcellularLocation>
</comment>
<dbReference type="InterPro" id="IPR016193">
    <property type="entry name" value="Cytidine_deaminase-like"/>
</dbReference>
<sequence>MRLYKNVIAFKVDGKPVKVKERMVKDSEIHLIINGVLSRRLYVTPSSLREFTIGYLLGEGLIDTLSDIKLLDINGETINVEINLKDETIARESVIGSDSLGGWRSKIESVKKVNSTFSITSDELFRAFDRLVKGARLWQMTGGAHVAALVGADKFILAEDVSRHVAVDKIIGAGALDMVDFTETFIVYSGRMPADMLIKVARVGIPIIASNAAPTYSGYRVAVDAGLTMVGFVRDGRFNIYTHPERIKI</sequence>
<dbReference type="GeneID" id="71966092"/>
<dbReference type="PIRSF" id="PIRSF015626">
    <property type="entry name" value="FdhD"/>
    <property type="match status" value="1"/>
</dbReference>
<dbReference type="EMBL" id="AP025698">
    <property type="protein sequence ID" value="BDH80181.1"/>
    <property type="molecule type" value="Genomic_DNA"/>
</dbReference>
<dbReference type="PANTHER" id="PTHR30592:SF1">
    <property type="entry name" value="SULFUR CARRIER PROTEIN FDHD"/>
    <property type="match status" value="1"/>
</dbReference>
<dbReference type="NCBIfam" id="TIGR00129">
    <property type="entry name" value="fdhD_narQ"/>
    <property type="match status" value="1"/>
</dbReference>
<dbReference type="Pfam" id="PF02634">
    <property type="entry name" value="FdhD-NarQ"/>
    <property type="match status" value="1"/>
</dbReference>
<gene>
    <name evidence="3" type="primary">fdhD</name>
    <name evidence="4" type="ORF">MTTB_15600</name>
</gene>
<reference evidence="4 5" key="1">
    <citation type="submission" date="2022-04" db="EMBL/GenBank/DDBJ databases">
        <title>Complete genome of Methanothermobacter tenebrarum strain RMAS.</title>
        <authorList>
            <person name="Nakamura K."/>
            <person name="Oshima K."/>
            <person name="Hattori M."/>
            <person name="Kamagata Y."/>
            <person name="Takamizawa K."/>
        </authorList>
    </citation>
    <scope>NUCLEOTIDE SEQUENCE [LARGE SCALE GENOMIC DNA]</scope>
    <source>
        <strain evidence="4 5">RMAS</strain>
    </source>
</reference>
<protein>
    <recommendedName>
        <fullName evidence="3">Protein FdhD</fullName>
    </recommendedName>
</protein>
<keyword evidence="5" id="KW-1185">Reference proteome</keyword>
<evidence type="ECO:0000256" key="2">
    <source>
        <dbReference type="ARBA" id="ARBA00023150"/>
    </source>
</evidence>
<proteinExistence type="inferred from homology"/>
<dbReference type="RefSeq" id="WP_248564469.1">
    <property type="nucleotide sequence ID" value="NZ_AP025698.1"/>
</dbReference>
<accession>A0ABM7YF67</accession>
<comment type="similarity">
    <text evidence="3">Belongs to the FdhD family.</text>
</comment>
<keyword evidence="2 3" id="KW-0501">Molybdenum cofactor biosynthesis</keyword>
<feature type="binding site" evidence="3">
    <location>
        <begin position="232"/>
        <end position="237"/>
    </location>
    <ligand>
        <name>Mo-bis(molybdopterin guanine dinucleotide)</name>
        <dbReference type="ChEBI" id="CHEBI:60539"/>
    </ligand>
</feature>
<evidence type="ECO:0000313" key="5">
    <source>
        <dbReference type="Proteomes" id="UP000831817"/>
    </source>
</evidence>
<dbReference type="InterPro" id="IPR003786">
    <property type="entry name" value="FdhD"/>
</dbReference>
<dbReference type="Proteomes" id="UP000831817">
    <property type="component" value="Chromosome"/>
</dbReference>
<dbReference type="Gene3D" id="3.10.20.10">
    <property type="match status" value="1"/>
</dbReference>
<evidence type="ECO:0000256" key="1">
    <source>
        <dbReference type="ARBA" id="ARBA00022490"/>
    </source>
</evidence>
<dbReference type="HAMAP" id="MF_00187">
    <property type="entry name" value="FdhD"/>
    <property type="match status" value="1"/>
</dbReference>